<dbReference type="RefSeq" id="WP_377567813.1">
    <property type="nucleotide sequence ID" value="NZ_JBHTMP010000006.1"/>
</dbReference>
<feature type="region of interest" description="Disordered" evidence="1">
    <location>
        <begin position="1"/>
        <end position="20"/>
    </location>
</feature>
<sequence length="200" mass="22260">MPPFPIDRYLIPPGPPSPEGFTSVRQALTNGVPQRVEFEGLTNAVLVLPTGLARQWLEADPLAVVSTSEDDAVPRQPGAGRPPSLAQRAPLRLIVRRGTTVLASMPLATGLRRVCGPVEIVVHGWRLCAGTVRGPGDYGDYVELAWRHVNRATDVFGPPPVHRFVLRRKPPALRIESDLGRLRIEYWGLADKRYRRRWAR</sequence>
<dbReference type="Proteomes" id="UP001597260">
    <property type="component" value="Unassembled WGS sequence"/>
</dbReference>
<evidence type="ECO:0000313" key="2">
    <source>
        <dbReference type="EMBL" id="MFD1320630.1"/>
    </source>
</evidence>
<comment type="caution">
    <text evidence="2">The sequence shown here is derived from an EMBL/GenBank/DDBJ whole genome shotgun (WGS) entry which is preliminary data.</text>
</comment>
<name>A0ABW3YB27_9ACTN</name>
<protein>
    <recommendedName>
        <fullName evidence="4">Pyridoxamine 5'-phosphate oxidase</fullName>
    </recommendedName>
</protein>
<gene>
    <name evidence="2" type="ORF">ACFQ4H_05935</name>
</gene>
<accession>A0ABW3YB27</accession>
<keyword evidence="3" id="KW-1185">Reference proteome</keyword>
<reference evidence="3" key="1">
    <citation type="journal article" date="2019" name="Int. J. Syst. Evol. Microbiol.">
        <title>The Global Catalogue of Microorganisms (GCM) 10K type strain sequencing project: providing services to taxonomists for standard genome sequencing and annotation.</title>
        <authorList>
            <consortium name="The Broad Institute Genomics Platform"/>
            <consortium name="The Broad Institute Genome Sequencing Center for Infectious Disease"/>
            <person name="Wu L."/>
            <person name="Ma J."/>
        </authorList>
    </citation>
    <scope>NUCLEOTIDE SEQUENCE [LARGE SCALE GENOMIC DNA]</scope>
    <source>
        <strain evidence="3">JCM 31037</strain>
    </source>
</reference>
<proteinExistence type="predicted"/>
<dbReference type="EMBL" id="JBHTMP010000006">
    <property type="protein sequence ID" value="MFD1320630.1"/>
    <property type="molecule type" value="Genomic_DNA"/>
</dbReference>
<evidence type="ECO:0008006" key="4">
    <source>
        <dbReference type="Google" id="ProtNLM"/>
    </source>
</evidence>
<evidence type="ECO:0000256" key="1">
    <source>
        <dbReference type="SAM" id="MobiDB-lite"/>
    </source>
</evidence>
<evidence type="ECO:0000313" key="3">
    <source>
        <dbReference type="Proteomes" id="UP001597260"/>
    </source>
</evidence>
<organism evidence="2 3">
    <name type="scientific">Micromonospora sonneratiae</name>
    <dbReference type="NCBI Taxonomy" id="1184706"/>
    <lineage>
        <taxon>Bacteria</taxon>
        <taxon>Bacillati</taxon>
        <taxon>Actinomycetota</taxon>
        <taxon>Actinomycetes</taxon>
        <taxon>Micromonosporales</taxon>
        <taxon>Micromonosporaceae</taxon>
        <taxon>Micromonospora</taxon>
    </lineage>
</organism>